<keyword evidence="3" id="KW-1185">Reference proteome</keyword>
<organism evidence="2 3">
    <name type="scientific">Leptomonas seymouri</name>
    <dbReference type="NCBI Taxonomy" id="5684"/>
    <lineage>
        <taxon>Eukaryota</taxon>
        <taxon>Discoba</taxon>
        <taxon>Euglenozoa</taxon>
        <taxon>Kinetoplastea</taxon>
        <taxon>Metakinetoplastina</taxon>
        <taxon>Trypanosomatida</taxon>
        <taxon>Trypanosomatidae</taxon>
        <taxon>Leishmaniinae</taxon>
        <taxon>Leptomonas</taxon>
    </lineage>
</organism>
<dbReference type="Proteomes" id="UP000038009">
    <property type="component" value="Unassembled WGS sequence"/>
</dbReference>
<dbReference type="OrthoDB" id="249432at2759"/>
<dbReference type="EMBL" id="LJSK01000124">
    <property type="protein sequence ID" value="KPI86576.1"/>
    <property type="molecule type" value="Genomic_DNA"/>
</dbReference>
<name>A0A0N0P5K5_LEPSE</name>
<dbReference type="VEuPathDB" id="TriTrypDB:Lsey_0124_0100"/>
<dbReference type="AlphaFoldDB" id="A0A0N0P5K5"/>
<feature type="region of interest" description="Disordered" evidence="1">
    <location>
        <begin position="491"/>
        <end position="514"/>
    </location>
</feature>
<feature type="region of interest" description="Disordered" evidence="1">
    <location>
        <begin position="368"/>
        <end position="393"/>
    </location>
</feature>
<dbReference type="OMA" id="DAHSMES"/>
<sequence>MSTDFSGRLIRFDTSALESHLNGLTDQWEGQVRGLCSKMENCSSVVRGVSADVSAIQRFLLYYHKREMSAALSATAETLKGSDFAEGSIEAPTDPLEECATLSPDDTSTKNLLKMVTIARRLLADNEALRDCLANATGALSAYNASHESLRQEVAQLRELTTAQSERLQNVSEWLGMSGLPLTSDADDDGEGGTSKKSGGAELLSAEALSKSTEAVLSRSPLLLAFRRFLLRDLTARLTSVVDQQSKDFHHSVAHLEERIQSGQCVVMGGDSQQDGDSSDLLETVRTLSKRVNALDQRAVKRDEFTSLMRSKADSLLLPVKADSAAVSEMERRLATRCADLEERCAYADAERTEFRAILRSLIAARSTSGGASHPSRCGSQTPVMPSSAAGASLPLSAPDRGAVLRDLLPSVSGASVAAPGSSLGRQKSQPLNASHEVPSLTSSTSPHSASKQQLFRVVGRSQGIGVLGMSTPRIHSAAASEEAAAPAATMSSAGSVSAHAQSAPPKGNGEKTVAIGMTPSQGEYASYVSQQLNRKQVQALPALPYERL</sequence>
<proteinExistence type="predicted"/>
<evidence type="ECO:0000313" key="3">
    <source>
        <dbReference type="Proteomes" id="UP000038009"/>
    </source>
</evidence>
<accession>A0A0N0P5K5</accession>
<feature type="compositionally biased region" description="Low complexity" evidence="1">
    <location>
        <begin position="416"/>
        <end position="425"/>
    </location>
</feature>
<gene>
    <name evidence="2" type="ORF">ABL78_4351</name>
</gene>
<comment type="caution">
    <text evidence="2">The sequence shown here is derived from an EMBL/GenBank/DDBJ whole genome shotgun (WGS) entry which is preliminary data.</text>
</comment>
<reference evidence="2 3" key="1">
    <citation type="journal article" date="2015" name="PLoS Pathog.">
        <title>Leptomonas seymouri: Adaptations to the Dixenous Life Cycle Analyzed by Genome Sequencing, Transcriptome Profiling and Co-infection with Leishmania donovani.</title>
        <authorList>
            <person name="Kraeva N."/>
            <person name="Butenko A."/>
            <person name="Hlavacova J."/>
            <person name="Kostygov A."/>
            <person name="Myskova J."/>
            <person name="Grybchuk D."/>
            <person name="Lestinova T."/>
            <person name="Votypka J."/>
            <person name="Volf P."/>
            <person name="Opperdoes F."/>
            <person name="Flegontov P."/>
            <person name="Lukes J."/>
            <person name="Yurchenko V."/>
        </authorList>
    </citation>
    <scope>NUCLEOTIDE SEQUENCE [LARGE SCALE GENOMIC DNA]</scope>
    <source>
        <strain evidence="2 3">ATCC 30220</strain>
    </source>
</reference>
<feature type="region of interest" description="Disordered" evidence="1">
    <location>
        <begin position="179"/>
        <end position="199"/>
    </location>
</feature>
<protein>
    <submittedName>
        <fullName evidence="2">Uncharacterized protein</fullName>
    </submittedName>
</protein>
<feature type="compositionally biased region" description="Low complexity" evidence="1">
    <location>
        <begin position="439"/>
        <end position="451"/>
    </location>
</feature>
<feature type="region of interest" description="Disordered" evidence="1">
    <location>
        <begin position="416"/>
        <end position="453"/>
    </location>
</feature>
<evidence type="ECO:0000256" key="1">
    <source>
        <dbReference type="SAM" id="MobiDB-lite"/>
    </source>
</evidence>
<evidence type="ECO:0000313" key="2">
    <source>
        <dbReference type="EMBL" id="KPI86576.1"/>
    </source>
</evidence>